<feature type="compositionally biased region" description="Basic residues" evidence="6">
    <location>
        <begin position="147"/>
        <end position="158"/>
    </location>
</feature>
<evidence type="ECO:0000256" key="4">
    <source>
        <dbReference type="ARBA" id="ARBA00023242"/>
    </source>
</evidence>
<evidence type="ECO:0000256" key="3">
    <source>
        <dbReference type="ARBA" id="ARBA00023163"/>
    </source>
</evidence>
<keyword evidence="2 5" id="KW-0238">DNA-binding</keyword>
<keyword evidence="3" id="KW-0804">Transcription</keyword>
<dbReference type="InterPro" id="IPR036390">
    <property type="entry name" value="WH_DNA-bd_sf"/>
</dbReference>
<dbReference type="EMBL" id="KL197709">
    <property type="protein sequence ID" value="KDQ64652.1"/>
    <property type="molecule type" value="Genomic_DNA"/>
</dbReference>
<proteinExistence type="predicted"/>
<feature type="domain" description="Fork-head" evidence="7">
    <location>
        <begin position="62"/>
        <end position="155"/>
    </location>
</feature>
<feature type="compositionally biased region" description="Pro residues" evidence="6">
    <location>
        <begin position="22"/>
        <end position="33"/>
    </location>
</feature>
<feature type="region of interest" description="Disordered" evidence="6">
    <location>
        <begin position="1"/>
        <end position="40"/>
    </location>
</feature>
<dbReference type="OrthoDB" id="5954824at2759"/>
<evidence type="ECO:0000256" key="1">
    <source>
        <dbReference type="ARBA" id="ARBA00023015"/>
    </source>
</evidence>
<evidence type="ECO:0000313" key="9">
    <source>
        <dbReference type="Proteomes" id="UP000027265"/>
    </source>
</evidence>
<reference evidence="9" key="1">
    <citation type="journal article" date="2014" name="Proc. Natl. Acad. Sci. U.S.A.">
        <title>Extensive sampling of basidiomycete genomes demonstrates inadequacy of the white-rot/brown-rot paradigm for wood decay fungi.</title>
        <authorList>
            <person name="Riley R."/>
            <person name="Salamov A.A."/>
            <person name="Brown D.W."/>
            <person name="Nagy L.G."/>
            <person name="Floudas D."/>
            <person name="Held B.W."/>
            <person name="Levasseur A."/>
            <person name="Lombard V."/>
            <person name="Morin E."/>
            <person name="Otillar R."/>
            <person name="Lindquist E.A."/>
            <person name="Sun H."/>
            <person name="LaButti K.M."/>
            <person name="Schmutz J."/>
            <person name="Jabbour D."/>
            <person name="Luo H."/>
            <person name="Baker S.E."/>
            <person name="Pisabarro A.G."/>
            <person name="Walton J.D."/>
            <person name="Blanchette R.A."/>
            <person name="Henrissat B."/>
            <person name="Martin F."/>
            <person name="Cullen D."/>
            <person name="Hibbett D.S."/>
            <person name="Grigoriev I.V."/>
        </authorList>
    </citation>
    <scope>NUCLEOTIDE SEQUENCE [LARGE SCALE GENOMIC DNA]</scope>
    <source>
        <strain evidence="9">MUCL 33604</strain>
    </source>
</reference>
<evidence type="ECO:0000256" key="6">
    <source>
        <dbReference type="SAM" id="MobiDB-lite"/>
    </source>
</evidence>
<keyword evidence="9" id="KW-1185">Reference proteome</keyword>
<dbReference type="InterPro" id="IPR001766">
    <property type="entry name" value="Fork_head_dom"/>
</dbReference>
<dbReference type="Pfam" id="PF00250">
    <property type="entry name" value="Forkhead"/>
    <property type="match status" value="1"/>
</dbReference>
<comment type="subcellular location">
    <subcellularLocation>
        <location evidence="5">Nucleus</location>
    </subcellularLocation>
</comment>
<feature type="compositionally biased region" description="Pro residues" evidence="6">
    <location>
        <begin position="202"/>
        <end position="214"/>
    </location>
</feature>
<gene>
    <name evidence="8" type="ORF">JAAARDRAFT_28293</name>
</gene>
<dbReference type="InterPro" id="IPR036388">
    <property type="entry name" value="WH-like_DNA-bd_sf"/>
</dbReference>
<feature type="compositionally biased region" description="Low complexity" evidence="6">
    <location>
        <begin position="12"/>
        <end position="21"/>
    </location>
</feature>
<dbReference type="CDD" id="cd00059">
    <property type="entry name" value="FH_FOX"/>
    <property type="match status" value="1"/>
</dbReference>
<dbReference type="Proteomes" id="UP000027265">
    <property type="component" value="Unassembled WGS sequence"/>
</dbReference>
<dbReference type="PRINTS" id="PR00053">
    <property type="entry name" value="FORKHEAD"/>
</dbReference>
<dbReference type="PANTHER" id="PTHR46078">
    <property type="entry name" value="FORKHEAD BOX PROTEIN J2 FAMILY MEMBER"/>
    <property type="match status" value="1"/>
</dbReference>
<name>A0A067QM98_9AGAM</name>
<evidence type="ECO:0000313" key="8">
    <source>
        <dbReference type="EMBL" id="KDQ64652.1"/>
    </source>
</evidence>
<dbReference type="InParanoid" id="A0A067QM98"/>
<dbReference type="SMART" id="SM00339">
    <property type="entry name" value="FH"/>
    <property type="match status" value="1"/>
</dbReference>
<sequence>MSQQPTPPMIPPNMLQVQQQQQPPPNMLPPPGSYYPDGADHDLTGGLPINLDSLRDGPPGSKPFYPYSTLIRYAIKGSPTGKLLLEDIYYAIESRFPYFRSAPPGWKNSVRHNLSLNPCFEKVPRPLTDRGKGSYWTVNDNVDPRTGVHRVRKKKPKKSDRQDEEENAVDYHSGGTPQAFDDPHAQFVQQPPMLDDGAGPSRQPPPFPPPYPPFDPSFPMMGHPAMAYPPAMALVRPEEEGMEIDEHGNINWRLAWLKELSSLQQLSAEQEKAGVEQEWYRMMLYRVRGAFAPVAYPEGVVSVHPPHGMGPPGDMSDQQHPDQ</sequence>
<keyword evidence="1" id="KW-0805">Transcription regulation</keyword>
<feature type="compositionally biased region" description="Low complexity" evidence="6">
    <location>
        <begin position="303"/>
        <end position="316"/>
    </location>
</feature>
<dbReference type="SUPFAM" id="SSF46785">
    <property type="entry name" value="Winged helix' DNA-binding domain"/>
    <property type="match status" value="1"/>
</dbReference>
<dbReference type="InterPro" id="IPR045912">
    <property type="entry name" value="FOXJ2/3-like"/>
</dbReference>
<feature type="compositionally biased region" description="Pro residues" evidence="6">
    <location>
        <begin position="1"/>
        <end position="11"/>
    </location>
</feature>
<feature type="region of interest" description="Disordered" evidence="6">
    <location>
        <begin position="303"/>
        <end position="323"/>
    </location>
</feature>
<dbReference type="Gene3D" id="1.10.10.10">
    <property type="entry name" value="Winged helix-like DNA-binding domain superfamily/Winged helix DNA-binding domain"/>
    <property type="match status" value="1"/>
</dbReference>
<evidence type="ECO:0000256" key="2">
    <source>
        <dbReference type="ARBA" id="ARBA00023125"/>
    </source>
</evidence>
<dbReference type="InterPro" id="IPR030456">
    <property type="entry name" value="TF_fork_head_CS_2"/>
</dbReference>
<dbReference type="STRING" id="933084.A0A067QM98"/>
<evidence type="ECO:0000259" key="7">
    <source>
        <dbReference type="PROSITE" id="PS50039"/>
    </source>
</evidence>
<dbReference type="PROSITE" id="PS50039">
    <property type="entry name" value="FORK_HEAD_3"/>
    <property type="match status" value="1"/>
</dbReference>
<accession>A0A067QM98</accession>
<evidence type="ECO:0000256" key="5">
    <source>
        <dbReference type="PROSITE-ProRule" id="PRU00089"/>
    </source>
</evidence>
<protein>
    <recommendedName>
        <fullName evidence="7">Fork-head domain-containing protein</fullName>
    </recommendedName>
</protein>
<feature type="region of interest" description="Disordered" evidence="6">
    <location>
        <begin position="139"/>
        <end position="214"/>
    </location>
</feature>
<dbReference type="HOGENOM" id="CLU_043549_0_0_1"/>
<dbReference type="GO" id="GO:0005634">
    <property type="term" value="C:nucleus"/>
    <property type="evidence" value="ECO:0007669"/>
    <property type="project" value="UniProtKB-SubCell"/>
</dbReference>
<keyword evidence="4 5" id="KW-0539">Nucleus</keyword>
<dbReference type="GO" id="GO:0000981">
    <property type="term" value="F:DNA-binding transcription factor activity, RNA polymerase II-specific"/>
    <property type="evidence" value="ECO:0007669"/>
    <property type="project" value="TreeGrafter"/>
</dbReference>
<dbReference type="PANTHER" id="PTHR46078:SF2">
    <property type="entry name" value="FORK-HEAD DOMAIN-CONTAINING PROTEIN"/>
    <property type="match status" value="1"/>
</dbReference>
<dbReference type="GO" id="GO:0000978">
    <property type="term" value="F:RNA polymerase II cis-regulatory region sequence-specific DNA binding"/>
    <property type="evidence" value="ECO:0007669"/>
    <property type="project" value="TreeGrafter"/>
</dbReference>
<organism evidence="8 9">
    <name type="scientific">Jaapia argillacea MUCL 33604</name>
    <dbReference type="NCBI Taxonomy" id="933084"/>
    <lineage>
        <taxon>Eukaryota</taxon>
        <taxon>Fungi</taxon>
        <taxon>Dikarya</taxon>
        <taxon>Basidiomycota</taxon>
        <taxon>Agaricomycotina</taxon>
        <taxon>Agaricomycetes</taxon>
        <taxon>Agaricomycetidae</taxon>
        <taxon>Jaapiales</taxon>
        <taxon>Jaapiaceae</taxon>
        <taxon>Jaapia</taxon>
    </lineage>
</organism>
<dbReference type="AlphaFoldDB" id="A0A067QM98"/>
<dbReference type="PROSITE" id="PS00658">
    <property type="entry name" value="FORK_HEAD_2"/>
    <property type="match status" value="1"/>
</dbReference>
<feature type="DNA-binding region" description="Fork-head" evidence="5">
    <location>
        <begin position="62"/>
        <end position="155"/>
    </location>
</feature>